<accession>A0AAD1REH5</accession>
<gene>
    <name evidence="3" type="ORF">PECUL_23A036636</name>
</gene>
<dbReference type="InterPro" id="IPR032755">
    <property type="entry name" value="TSNAXIP1_N"/>
</dbReference>
<name>A0AAD1REH5_PELCU</name>
<dbReference type="AlphaFoldDB" id="A0AAD1REH5"/>
<reference evidence="3" key="1">
    <citation type="submission" date="2022-03" db="EMBL/GenBank/DDBJ databases">
        <authorList>
            <person name="Alioto T."/>
            <person name="Alioto T."/>
            <person name="Gomez Garrido J."/>
        </authorList>
    </citation>
    <scope>NUCLEOTIDE SEQUENCE</scope>
</reference>
<dbReference type="Pfam" id="PF15739">
    <property type="entry name" value="TSNAXIP1_N"/>
    <property type="match status" value="1"/>
</dbReference>
<dbReference type="EMBL" id="OW240913">
    <property type="protein sequence ID" value="CAH2250952.1"/>
    <property type="molecule type" value="Genomic_DNA"/>
</dbReference>
<dbReference type="PANTHER" id="PTHR34916:SF1">
    <property type="entry name" value="GI:13385330"/>
    <property type="match status" value="1"/>
</dbReference>
<proteinExistence type="predicted"/>
<protein>
    <recommendedName>
        <fullName evidence="2">Translin-associated factor X-interacting protein 1 N-terminal domain-containing protein</fullName>
    </recommendedName>
</protein>
<evidence type="ECO:0000259" key="2">
    <source>
        <dbReference type="Pfam" id="PF15739"/>
    </source>
</evidence>
<keyword evidence="4" id="KW-1185">Reference proteome</keyword>
<evidence type="ECO:0000256" key="1">
    <source>
        <dbReference type="ARBA" id="ARBA00023054"/>
    </source>
</evidence>
<evidence type="ECO:0000313" key="3">
    <source>
        <dbReference type="EMBL" id="CAH2250952.1"/>
    </source>
</evidence>
<sequence length="459" mass="53094">MLENKQQKNMIKLDKLLDGIERANKHDTEAYTSGHLNHNHLFKPQVLEKKVFWKNAKKSDHLHLNELQCGHNNKFMKMRVAPTNFTLKTKVVQDQNAESKSLFSPLIQLSGSVTLTKTRIASGFTSNQEYNVPLQNEGIDLPDLKQLKSENCINRTSFQDFNHEYHFVPAYFAGVTKADQFSIFQTLEKDILEKENLTKDFFKHASAEKYKTELEKDLMKIAHVKPPHFARLQIFSETFGNVCRDSSIFGNILSEIKNAYDLYIEHLLDTQSSTQFEVLMSDINGLRKRAVKTEDVQETFCSVQKLEHKAQTVLAYNEQLRHFLKKTLQTSSTKDTEKYEEPPIDLTSKIPRNEDFFTKDMQLLASKRREVLALCKEVQCLEKKINKNMSHAVNSETTAQYIKDIQAETVKLQSSNDFLHRVNKDLHNEIKRIVLKQKLALEAQTEINGLMECFISSDK</sequence>
<keyword evidence="1" id="KW-0175">Coiled coil</keyword>
<organism evidence="3 4">
    <name type="scientific">Pelobates cultripes</name>
    <name type="common">Western spadefoot toad</name>
    <dbReference type="NCBI Taxonomy" id="61616"/>
    <lineage>
        <taxon>Eukaryota</taxon>
        <taxon>Metazoa</taxon>
        <taxon>Chordata</taxon>
        <taxon>Craniata</taxon>
        <taxon>Vertebrata</taxon>
        <taxon>Euteleostomi</taxon>
        <taxon>Amphibia</taxon>
        <taxon>Batrachia</taxon>
        <taxon>Anura</taxon>
        <taxon>Pelobatoidea</taxon>
        <taxon>Pelobatidae</taxon>
        <taxon>Pelobates</taxon>
    </lineage>
</organism>
<evidence type="ECO:0000313" key="4">
    <source>
        <dbReference type="Proteomes" id="UP001295444"/>
    </source>
</evidence>
<dbReference type="Proteomes" id="UP001295444">
    <property type="component" value="Chromosome 02"/>
</dbReference>
<feature type="domain" description="Translin-associated factor X-interacting protein 1 N-terminal" evidence="2">
    <location>
        <begin position="213"/>
        <end position="321"/>
    </location>
</feature>
<dbReference type="PANTHER" id="PTHR34916">
    <property type="entry name" value="GI:13385330"/>
    <property type="match status" value="1"/>
</dbReference>